<dbReference type="RefSeq" id="WP_180345093.1">
    <property type="nucleotide sequence ID" value="NZ_VDYR01000001.1"/>
</dbReference>
<evidence type="ECO:0000256" key="5">
    <source>
        <dbReference type="ARBA" id="ARBA00022989"/>
    </source>
</evidence>
<feature type="transmembrane region" description="Helical" evidence="8">
    <location>
        <begin position="243"/>
        <end position="267"/>
    </location>
</feature>
<feature type="transmembrane region" description="Helical" evidence="8">
    <location>
        <begin position="93"/>
        <end position="112"/>
    </location>
</feature>
<evidence type="ECO:0000256" key="7">
    <source>
        <dbReference type="ARBA" id="ARBA00023169"/>
    </source>
</evidence>
<dbReference type="PANTHER" id="PTHR30576">
    <property type="entry name" value="COLANIC BIOSYNTHESIS UDP-GLUCOSE LIPID CARRIER TRANSFERASE"/>
    <property type="match status" value="1"/>
</dbReference>
<feature type="transmembrane region" description="Helical" evidence="8">
    <location>
        <begin position="70"/>
        <end position="87"/>
    </location>
</feature>
<keyword evidence="6 8" id="KW-0472">Membrane</keyword>
<feature type="transmembrane region" description="Helical" evidence="8">
    <location>
        <begin position="30"/>
        <end position="49"/>
    </location>
</feature>
<dbReference type="InterPro" id="IPR017475">
    <property type="entry name" value="EPS_sugar_tfrase"/>
</dbReference>
<dbReference type="Pfam" id="PF13727">
    <property type="entry name" value="CoA_binding_3"/>
    <property type="match status" value="1"/>
</dbReference>
<keyword evidence="3" id="KW-0808">Transferase</keyword>
<evidence type="ECO:0000259" key="9">
    <source>
        <dbReference type="Pfam" id="PF02397"/>
    </source>
</evidence>
<organism evidence="10 11">
    <name type="scientific">Sphingomonas japonica</name>
    <dbReference type="NCBI Taxonomy" id="511662"/>
    <lineage>
        <taxon>Bacteria</taxon>
        <taxon>Pseudomonadati</taxon>
        <taxon>Pseudomonadota</taxon>
        <taxon>Alphaproteobacteria</taxon>
        <taxon>Sphingomonadales</taxon>
        <taxon>Sphingomonadaceae</taxon>
        <taxon>Sphingomonas</taxon>
    </lineage>
</organism>
<evidence type="ECO:0000256" key="2">
    <source>
        <dbReference type="ARBA" id="ARBA00006464"/>
    </source>
</evidence>
<evidence type="ECO:0000256" key="8">
    <source>
        <dbReference type="SAM" id="Phobius"/>
    </source>
</evidence>
<name>A0ABX0U628_9SPHN</name>
<evidence type="ECO:0000313" key="10">
    <source>
        <dbReference type="EMBL" id="NIJ25131.1"/>
    </source>
</evidence>
<comment type="subcellular location">
    <subcellularLocation>
        <location evidence="1">Membrane</location>
        <topology evidence="1">Multi-pass membrane protein</topology>
    </subcellularLocation>
</comment>
<keyword evidence="4 8" id="KW-0812">Transmembrane</keyword>
<dbReference type="NCBIfam" id="TIGR03025">
    <property type="entry name" value="EPS_sugtrans"/>
    <property type="match status" value="1"/>
</dbReference>
<keyword evidence="5 8" id="KW-1133">Transmembrane helix</keyword>
<reference evidence="10 11" key="1">
    <citation type="submission" date="2020-03" db="EMBL/GenBank/DDBJ databases">
        <title>Genomic Encyclopedia of Type Strains, Phase IV (KMG-IV): sequencing the most valuable type-strain genomes for metagenomic binning, comparative biology and taxonomic classification.</title>
        <authorList>
            <person name="Goeker M."/>
        </authorList>
    </citation>
    <scope>NUCLEOTIDE SEQUENCE [LARGE SCALE GENOMIC DNA]</scope>
    <source>
        <strain evidence="10 11">DSM 22753</strain>
    </source>
</reference>
<dbReference type="InterPro" id="IPR003362">
    <property type="entry name" value="Bact_transf"/>
</dbReference>
<protein>
    <submittedName>
        <fullName evidence="10">Exopolysaccharide biosynthesis polyprenyl glycosylphosphotransferase</fullName>
    </submittedName>
</protein>
<accession>A0ABX0U628</accession>
<dbReference type="Proteomes" id="UP000788153">
    <property type="component" value="Unassembled WGS sequence"/>
</dbReference>
<evidence type="ECO:0000256" key="6">
    <source>
        <dbReference type="ARBA" id="ARBA00023136"/>
    </source>
</evidence>
<dbReference type="EMBL" id="JAASQP010000001">
    <property type="protein sequence ID" value="NIJ25131.1"/>
    <property type="molecule type" value="Genomic_DNA"/>
</dbReference>
<sequence length="434" mass="47674">MYVILAAIDIACIFASFVVASVVYGMPLASGQWAVVASSLAPIYVAAAANGGAYSAEVLVTPGQGVTRSLRALLLAIGVLMFLAFYLKVGATFSRGTFAIGSVIGFAALAFARRAYLRHARIVLSGTAYNVMLISDQDDIHAADDHTTIIRGDSWLDPEQHCPEMYNRLAQMLATSDRVVIDCAPERRVAWVRLLKGANVRSEVIAPELSRLAPLGIDNWSNQPTIVVAEGPLSQVDAAMKRAFDIVVSGLALIVLAPLLAVIALLIRRDSPGPILFVQTRIGQGNRLFRMLKFRSMRTDRSDGHGNRSASRDDERVTALGRFIRKTSIDELPQLINVLKGDMSIVGPRPHAVGSRAADKLFWEVDDRYWHRHAIKPGLTGLAQVRGFRGATAIERDLTDRLQADLEYLRDWSLMKDVMIILQTFRVLTHKNAF</sequence>
<evidence type="ECO:0000256" key="3">
    <source>
        <dbReference type="ARBA" id="ARBA00022679"/>
    </source>
</evidence>
<evidence type="ECO:0000313" key="11">
    <source>
        <dbReference type="Proteomes" id="UP000788153"/>
    </source>
</evidence>
<proteinExistence type="inferred from homology"/>
<evidence type="ECO:0000256" key="1">
    <source>
        <dbReference type="ARBA" id="ARBA00004141"/>
    </source>
</evidence>
<dbReference type="Pfam" id="PF02397">
    <property type="entry name" value="Bac_transf"/>
    <property type="match status" value="1"/>
</dbReference>
<comment type="caution">
    <text evidence="10">The sequence shown here is derived from an EMBL/GenBank/DDBJ whole genome shotgun (WGS) entry which is preliminary data.</text>
</comment>
<gene>
    <name evidence="10" type="ORF">FHT01_002673</name>
</gene>
<comment type="similarity">
    <text evidence="2">Belongs to the bacterial sugar transferase family.</text>
</comment>
<evidence type="ECO:0000256" key="4">
    <source>
        <dbReference type="ARBA" id="ARBA00022692"/>
    </source>
</evidence>
<keyword evidence="11" id="KW-1185">Reference proteome</keyword>
<keyword evidence="7" id="KW-0270">Exopolysaccharide synthesis</keyword>
<feature type="domain" description="Bacterial sugar transferase" evidence="9">
    <location>
        <begin position="241"/>
        <end position="428"/>
    </location>
</feature>
<dbReference type="PANTHER" id="PTHR30576:SF0">
    <property type="entry name" value="UNDECAPRENYL-PHOSPHATE N-ACETYLGALACTOSAMINYL 1-PHOSPHATE TRANSFERASE-RELATED"/>
    <property type="match status" value="1"/>
</dbReference>